<comment type="caution">
    <text evidence="3">The sequence shown here is derived from an EMBL/GenBank/DDBJ whole genome shotgun (WGS) entry which is preliminary data.</text>
</comment>
<feature type="region of interest" description="Disordered" evidence="1">
    <location>
        <begin position="318"/>
        <end position="338"/>
    </location>
</feature>
<evidence type="ECO:0000313" key="3">
    <source>
        <dbReference type="EMBL" id="KAL2325955.1"/>
    </source>
</evidence>
<dbReference type="Proteomes" id="UP001603857">
    <property type="component" value="Unassembled WGS sequence"/>
</dbReference>
<dbReference type="PANTHER" id="PTHR34209">
    <property type="entry name" value="RHODANESE/CELL CYCLE CONTROL PHOSPHATASE SUPERFAMILY PROTEIN"/>
    <property type="match status" value="1"/>
</dbReference>
<evidence type="ECO:0000259" key="2">
    <source>
        <dbReference type="PROSITE" id="PS50206"/>
    </source>
</evidence>
<organism evidence="3 4">
    <name type="scientific">Flemingia macrophylla</name>
    <dbReference type="NCBI Taxonomy" id="520843"/>
    <lineage>
        <taxon>Eukaryota</taxon>
        <taxon>Viridiplantae</taxon>
        <taxon>Streptophyta</taxon>
        <taxon>Embryophyta</taxon>
        <taxon>Tracheophyta</taxon>
        <taxon>Spermatophyta</taxon>
        <taxon>Magnoliopsida</taxon>
        <taxon>eudicotyledons</taxon>
        <taxon>Gunneridae</taxon>
        <taxon>Pentapetalae</taxon>
        <taxon>rosids</taxon>
        <taxon>fabids</taxon>
        <taxon>Fabales</taxon>
        <taxon>Fabaceae</taxon>
        <taxon>Papilionoideae</taxon>
        <taxon>50 kb inversion clade</taxon>
        <taxon>NPAAA clade</taxon>
        <taxon>indigoferoid/millettioid clade</taxon>
        <taxon>Phaseoleae</taxon>
        <taxon>Flemingia</taxon>
    </lineage>
</organism>
<evidence type="ECO:0000313" key="4">
    <source>
        <dbReference type="Proteomes" id="UP001603857"/>
    </source>
</evidence>
<feature type="region of interest" description="Disordered" evidence="1">
    <location>
        <begin position="368"/>
        <end position="392"/>
    </location>
</feature>
<protein>
    <recommendedName>
        <fullName evidence="2">Rhodanese domain-containing protein</fullName>
    </recommendedName>
</protein>
<reference evidence="3 4" key="1">
    <citation type="submission" date="2024-08" db="EMBL/GenBank/DDBJ databases">
        <title>Insights into the chromosomal genome structure of Flemingia macrophylla.</title>
        <authorList>
            <person name="Ding Y."/>
            <person name="Zhao Y."/>
            <person name="Bi W."/>
            <person name="Wu M."/>
            <person name="Zhao G."/>
            <person name="Gong Y."/>
            <person name="Li W."/>
            <person name="Zhang P."/>
        </authorList>
    </citation>
    <scope>NUCLEOTIDE SEQUENCE [LARGE SCALE GENOMIC DNA]</scope>
    <source>
        <strain evidence="3">DYQJB</strain>
        <tissue evidence="3">Leaf</tissue>
    </source>
</reference>
<feature type="domain" description="Rhodanese" evidence="2">
    <location>
        <begin position="172"/>
        <end position="243"/>
    </location>
</feature>
<dbReference type="InterPro" id="IPR044690">
    <property type="entry name" value="CAS_plant"/>
</dbReference>
<dbReference type="PANTHER" id="PTHR34209:SF3">
    <property type="entry name" value="RHODANESE_CELL CYCLE CONTROL PHOSPHATASE SUPERFAMILY PROTEIN"/>
    <property type="match status" value="1"/>
</dbReference>
<sequence>MVFGVEYQSPPPAILILSGPPPAATHNSPLTDSATATVALVSSGDFDSLWPRCVSPQLSPFEVSRRFHSLVPLHPYSHRDLELHPYSHRDSHRLGPFTYPLTSPSSHISPSFHDLSSPPHPHSHYDLERHLHSHNDSPPPLALDLSPFRRLPVDSSIRKLLKGGRDLYDSLIAAIIRNLKIVKDSSRVIVLDVDGTRSKGIARSLRKIGVKASLSIPAAIFANPYVVQGGFRSWTKQGIRIKELKLETTLSILNEEAEAILEDVSPSPLQLLGYGTRGRLYGVGKVGSALRLGDAFPNLSCGRSTQESEKILQLEQQVRQSREEARQSREEARQSREQNERLQCQFESLFNVVLPLLPSDTQQLLQQQANMQPDNEDDQQPSSAAGHYGNDY</sequence>
<evidence type="ECO:0000256" key="1">
    <source>
        <dbReference type="SAM" id="MobiDB-lite"/>
    </source>
</evidence>
<accession>A0ABD1LSR6</accession>
<gene>
    <name evidence="3" type="ORF">Fmac_025013</name>
</gene>
<dbReference type="PROSITE" id="PS50206">
    <property type="entry name" value="RHODANESE_3"/>
    <property type="match status" value="1"/>
</dbReference>
<dbReference type="InterPro" id="IPR001763">
    <property type="entry name" value="Rhodanese-like_dom"/>
</dbReference>
<dbReference type="AlphaFoldDB" id="A0ABD1LSR6"/>
<proteinExistence type="predicted"/>
<keyword evidence="4" id="KW-1185">Reference proteome</keyword>
<name>A0ABD1LSR6_9FABA</name>
<feature type="compositionally biased region" description="Basic and acidic residues" evidence="1">
    <location>
        <begin position="320"/>
        <end position="338"/>
    </location>
</feature>
<dbReference type="EMBL" id="JBGMDY010000008">
    <property type="protein sequence ID" value="KAL2325955.1"/>
    <property type="molecule type" value="Genomic_DNA"/>
</dbReference>